<dbReference type="EMBL" id="CAAALY010014558">
    <property type="protein sequence ID" value="VEL12360.1"/>
    <property type="molecule type" value="Genomic_DNA"/>
</dbReference>
<gene>
    <name evidence="1" type="ORF">PXEA_LOCUS5800</name>
</gene>
<comment type="caution">
    <text evidence="1">The sequence shown here is derived from an EMBL/GenBank/DDBJ whole genome shotgun (WGS) entry which is preliminary data.</text>
</comment>
<sequence length="104" mass="12017">MVISYNQIKGPGLCAIADAMANHNQTLKRIFLWGNDFEESACDAFARLLSSGRLEEQNTDFQPYGVDGRTYFAKLHNDCDYRRYRFTVPYWKKQAPQDRSIALS</sequence>
<reference evidence="1" key="1">
    <citation type="submission" date="2018-11" db="EMBL/GenBank/DDBJ databases">
        <authorList>
            <consortium name="Pathogen Informatics"/>
        </authorList>
    </citation>
    <scope>NUCLEOTIDE SEQUENCE</scope>
</reference>
<name>A0A3S5B3Q5_9PLAT</name>
<keyword evidence="2" id="KW-1185">Reference proteome</keyword>
<protein>
    <submittedName>
        <fullName evidence="1">Uncharacterized protein</fullName>
    </submittedName>
</protein>
<dbReference type="SUPFAM" id="SSF52047">
    <property type="entry name" value="RNI-like"/>
    <property type="match status" value="1"/>
</dbReference>
<evidence type="ECO:0000313" key="1">
    <source>
        <dbReference type="EMBL" id="VEL12360.1"/>
    </source>
</evidence>
<dbReference type="Proteomes" id="UP000784294">
    <property type="component" value="Unassembled WGS sequence"/>
</dbReference>
<dbReference type="Gene3D" id="3.80.10.10">
    <property type="entry name" value="Ribonuclease Inhibitor"/>
    <property type="match status" value="1"/>
</dbReference>
<dbReference type="OrthoDB" id="272549at2759"/>
<organism evidence="1 2">
    <name type="scientific">Protopolystoma xenopodis</name>
    <dbReference type="NCBI Taxonomy" id="117903"/>
    <lineage>
        <taxon>Eukaryota</taxon>
        <taxon>Metazoa</taxon>
        <taxon>Spiralia</taxon>
        <taxon>Lophotrochozoa</taxon>
        <taxon>Platyhelminthes</taxon>
        <taxon>Monogenea</taxon>
        <taxon>Polyopisthocotylea</taxon>
        <taxon>Polystomatidea</taxon>
        <taxon>Polystomatidae</taxon>
        <taxon>Protopolystoma</taxon>
    </lineage>
</organism>
<dbReference type="InterPro" id="IPR032675">
    <property type="entry name" value="LRR_dom_sf"/>
</dbReference>
<dbReference type="AlphaFoldDB" id="A0A3S5B3Q5"/>
<proteinExistence type="predicted"/>
<evidence type="ECO:0000313" key="2">
    <source>
        <dbReference type="Proteomes" id="UP000784294"/>
    </source>
</evidence>
<accession>A0A3S5B3Q5</accession>